<organism evidence="2 3">
    <name type="scientific">Calocera viscosa (strain TUFC12733)</name>
    <dbReference type="NCBI Taxonomy" id="1330018"/>
    <lineage>
        <taxon>Eukaryota</taxon>
        <taxon>Fungi</taxon>
        <taxon>Dikarya</taxon>
        <taxon>Basidiomycota</taxon>
        <taxon>Agaricomycotina</taxon>
        <taxon>Dacrymycetes</taxon>
        <taxon>Dacrymycetales</taxon>
        <taxon>Dacrymycetaceae</taxon>
        <taxon>Calocera</taxon>
    </lineage>
</organism>
<accession>A0A167HVD1</accession>
<reference evidence="2 3" key="1">
    <citation type="journal article" date="2016" name="Mol. Biol. Evol.">
        <title>Comparative Genomics of Early-Diverging Mushroom-Forming Fungi Provides Insights into the Origins of Lignocellulose Decay Capabilities.</title>
        <authorList>
            <person name="Nagy L.G."/>
            <person name="Riley R."/>
            <person name="Tritt A."/>
            <person name="Adam C."/>
            <person name="Daum C."/>
            <person name="Floudas D."/>
            <person name="Sun H."/>
            <person name="Yadav J.S."/>
            <person name="Pangilinan J."/>
            <person name="Larsson K.H."/>
            <person name="Matsuura K."/>
            <person name="Barry K."/>
            <person name="Labutti K."/>
            <person name="Kuo R."/>
            <person name="Ohm R.A."/>
            <person name="Bhattacharya S.S."/>
            <person name="Shirouzu T."/>
            <person name="Yoshinaga Y."/>
            <person name="Martin F.M."/>
            <person name="Grigoriev I.V."/>
            <person name="Hibbett D.S."/>
        </authorList>
    </citation>
    <scope>NUCLEOTIDE SEQUENCE [LARGE SCALE GENOMIC DNA]</scope>
    <source>
        <strain evidence="2 3">TUFC12733</strain>
    </source>
</reference>
<feature type="region of interest" description="Disordered" evidence="1">
    <location>
        <begin position="94"/>
        <end position="124"/>
    </location>
</feature>
<evidence type="ECO:0000256" key="1">
    <source>
        <dbReference type="SAM" id="MobiDB-lite"/>
    </source>
</evidence>
<dbReference type="OrthoDB" id="10466374at2759"/>
<evidence type="ECO:0000313" key="2">
    <source>
        <dbReference type="EMBL" id="KZO92020.1"/>
    </source>
</evidence>
<sequence>MASAATVSPASPATHPSPGRPLSSHGLTNTINTRSIAKPVPSSQLSASVIPSAAKHSPDLTPAILPLHQHTTAPPAPVAARVAPVQLQQIPEAATPIVTPPSSQPSSGSQSARPTPPQSPYVQTYPPHLYRSHSQRIMIDPTDPVRRYQPNQRVQLKLSNGTWITATITDISRASANAATQTYTVEYVSGGRRECTSVGPSYLRPVS</sequence>
<evidence type="ECO:0000313" key="3">
    <source>
        <dbReference type="Proteomes" id="UP000076738"/>
    </source>
</evidence>
<name>A0A167HVD1_CALVF</name>
<gene>
    <name evidence="2" type="ORF">CALVIDRAFT_329487</name>
</gene>
<protein>
    <recommendedName>
        <fullName evidence="4">Tudor domain-containing protein</fullName>
    </recommendedName>
</protein>
<feature type="region of interest" description="Disordered" evidence="1">
    <location>
        <begin position="1"/>
        <end position="71"/>
    </location>
</feature>
<dbReference type="AlphaFoldDB" id="A0A167HVD1"/>
<feature type="compositionally biased region" description="Low complexity" evidence="1">
    <location>
        <begin position="1"/>
        <end position="17"/>
    </location>
</feature>
<dbReference type="Proteomes" id="UP000076738">
    <property type="component" value="Unassembled WGS sequence"/>
</dbReference>
<keyword evidence="3" id="KW-1185">Reference proteome</keyword>
<feature type="compositionally biased region" description="Polar residues" evidence="1">
    <location>
        <begin position="25"/>
        <end position="49"/>
    </location>
</feature>
<dbReference type="EMBL" id="KV417315">
    <property type="protein sequence ID" value="KZO92020.1"/>
    <property type="molecule type" value="Genomic_DNA"/>
</dbReference>
<evidence type="ECO:0008006" key="4">
    <source>
        <dbReference type="Google" id="ProtNLM"/>
    </source>
</evidence>
<proteinExistence type="predicted"/>